<keyword evidence="1" id="KW-1133">Transmembrane helix</keyword>
<keyword evidence="1" id="KW-0812">Transmembrane</keyword>
<name>A0A2H1WC05_SPOFR</name>
<dbReference type="AlphaFoldDB" id="A0A2H1WC05"/>
<reference evidence="2" key="1">
    <citation type="submission" date="2016-07" db="EMBL/GenBank/DDBJ databases">
        <authorList>
            <person name="Bretaudeau A."/>
        </authorList>
    </citation>
    <scope>NUCLEOTIDE SEQUENCE</scope>
    <source>
        <strain evidence="2">Rice</strain>
        <tissue evidence="2">Whole body</tissue>
    </source>
</reference>
<accession>A0A2H1WC05</accession>
<proteinExistence type="predicted"/>
<organism evidence="2">
    <name type="scientific">Spodoptera frugiperda</name>
    <name type="common">Fall armyworm</name>
    <dbReference type="NCBI Taxonomy" id="7108"/>
    <lineage>
        <taxon>Eukaryota</taxon>
        <taxon>Metazoa</taxon>
        <taxon>Ecdysozoa</taxon>
        <taxon>Arthropoda</taxon>
        <taxon>Hexapoda</taxon>
        <taxon>Insecta</taxon>
        <taxon>Pterygota</taxon>
        <taxon>Neoptera</taxon>
        <taxon>Endopterygota</taxon>
        <taxon>Lepidoptera</taxon>
        <taxon>Glossata</taxon>
        <taxon>Ditrysia</taxon>
        <taxon>Noctuoidea</taxon>
        <taxon>Noctuidae</taxon>
        <taxon>Amphipyrinae</taxon>
        <taxon>Spodoptera</taxon>
    </lineage>
</organism>
<evidence type="ECO:0000313" key="2">
    <source>
        <dbReference type="EMBL" id="SOQ50598.1"/>
    </source>
</evidence>
<feature type="transmembrane region" description="Helical" evidence="1">
    <location>
        <begin position="42"/>
        <end position="63"/>
    </location>
</feature>
<evidence type="ECO:0000256" key="1">
    <source>
        <dbReference type="SAM" id="Phobius"/>
    </source>
</evidence>
<keyword evidence="1" id="KW-0472">Membrane</keyword>
<dbReference type="EMBL" id="ODYU01007643">
    <property type="protein sequence ID" value="SOQ50598.1"/>
    <property type="molecule type" value="Genomic_DNA"/>
</dbReference>
<sequence>MGKNHPVTSPDLTEAKGTVRLLLTKNHPVPTSALHKTGELRFATNSIAGVLSFLLKFFLIFGCKPHGAQDFSNECKTVEISSNVTIVAFVIVMSGFIIIIISLHCLVGRVVASATVKQGVSGSIPGSGKVLLGFFRIFEKFLGSRTESGIVSNRVLAELGDMLLFNPWGRGRNH</sequence>
<protein>
    <submittedName>
        <fullName evidence="2">SFRICE_032573</fullName>
    </submittedName>
</protein>
<gene>
    <name evidence="2" type="ORF">SFRICE_032573</name>
</gene>
<feature type="transmembrane region" description="Helical" evidence="1">
    <location>
        <begin position="84"/>
        <end position="103"/>
    </location>
</feature>